<dbReference type="Pfam" id="PF08241">
    <property type="entry name" value="Methyltransf_11"/>
    <property type="match status" value="1"/>
</dbReference>
<dbReference type="InterPro" id="IPR029063">
    <property type="entry name" value="SAM-dependent_MTases_sf"/>
</dbReference>
<dbReference type="PANTHER" id="PTHR44366:SF1">
    <property type="entry name" value="UDP-N-ACETYLGLUCOSAMINE--PEPTIDE N-ACETYLGLUCOSAMINYLTRANSFERASE 110 KDA SUBUNIT"/>
    <property type="match status" value="1"/>
</dbReference>
<dbReference type="SUPFAM" id="SSF53335">
    <property type="entry name" value="S-adenosyl-L-methionine-dependent methyltransferases"/>
    <property type="match status" value="1"/>
</dbReference>
<comment type="caution">
    <text evidence="7">The sequence shown here is derived from an EMBL/GenBank/DDBJ whole genome shotgun (WGS) entry which is preliminary data.</text>
</comment>
<dbReference type="Proteomes" id="UP001165083">
    <property type="component" value="Unassembled WGS sequence"/>
</dbReference>
<dbReference type="GO" id="GO:0006493">
    <property type="term" value="P:protein O-linked glycosylation"/>
    <property type="evidence" value="ECO:0007669"/>
    <property type="project" value="InterPro"/>
</dbReference>
<dbReference type="InterPro" id="IPR037919">
    <property type="entry name" value="OGT"/>
</dbReference>
<dbReference type="Pfam" id="PF13844">
    <property type="entry name" value="Glyco_transf_41"/>
    <property type="match status" value="1"/>
</dbReference>
<feature type="domain" description="O-GlcNAc transferase C-terminal" evidence="6">
    <location>
        <begin position="1"/>
        <end position="164"/>
    </location>
</feature>
<protein>
    <submittedName>
        <fullName evidence="7">Unnamed protein product</fullName>
    </submittedName>
</protein>
<dbReference type="Gene3D" id="3.40.50.2000">
    <property type="entry name" value="Glycogen Phosphorylase B"/>
    <property type="match status" value="1"/>
</dbReference>
<gene>
    <name evidence="7" type="ORF">Plil01_001815500</name>
</gene>
<feature type="domain" description="Methyltransferase type 11" evidence="5">
    <location>
        <begin position="263"/>
        <end position="314"/>
    </location>
</feature>
<dbReference type="AlphaFoldDB" id="A0A9W6YK98"/>
<name>A0A9W6YK98_9STRA</name>
<evidence type="ECO:0000313" key="7">
    <source>
        <dbReference type="EMBL" id="GMF65501.1"/>
    </source>
</evidence>
<sequence>MDPPIFSAWMEILARVPSSVMWFLEYFEHEGAIANLRAEANSHGIDGNRLLFSPLDPWIDHTYRKRVADLVLDTSLKNGHTTILDGLCAGVPVITLEGDQMSNRASSSALHALDLHDLTVNSLKEYVEVAVYLATHKLVLKKLRQKVERHRLQYPLFDTYKYAGKFEQSIKAAWQVQKSRLLAGGPTRSMHIFPSIQSSVVAPRSFPVLSAKEDEHTEDEYVIRVQNALAAHEPIRLHIGGHIKNPNWWIVDANDGDIVDFVMYMSNLYAFPDNSVDVIYSSHVLEHCTHGVGHELEHTLREWHRVLRPDGQLLVSVPNLFALASLFINESIPHQERVWFMTIIYGGQVDVYDVHKVGFDRAILTAYLEQAGFCDLVWHDLFPFFDDSSRLVLHDVPISLNAQARPCQQP</sequence>
<reference evidence="7" key="1">
    <citation type="submission" date="2023-04" db="EMBL/GenBank/DDBJ databases">
        <title>Phytophthora lilii NBRC 32176.</title>
        <authorList>
            <person name="Ichikawa N."/>
            <person name="Sato H."/>
            <person name="Tonouchi N."/>
        </authorList>
    </citation>
    <scope>NUCLEOTIDE SEQUENCE</scope>
    <source>
        <strain evidence="7">NBRC 32176</strain>
    </source>
</reference>
<keyword evidence="3" id="KW-0677">Repeat</keyword>
<proteinExistence type="predicted"/>
<dbReference type="PANTHER" id="PTHR44366">
    <property type="entry name" value="UDP-N-ACETYLGLUCOSAMINE--PEPTIDE N-ACETYLGLUCOSAMINYLTRANSFERASE 110 KDA SUBUNIT"/>
    <property type="match status" value="1"/>
</dbReference>
<keyword evidence="2" id="KW-0808">Transferase</keyword>
<evidence type="ECO:0000256" key="1">
    <source>
        <dbReference type="ARBA" id="ARBA00004922"/>
    </source>
</evidence>
<evidence type="ECO:0000256" key="3">
    <source>
        <dbReference type="ARBA" id="ARBA00022737"/>
    </source>
</evidence>
<evidence type="ECO:0000256" key="4">
    <source>
        <dbReference type="ARBA" id="ARBA00022803"/>
    </source>
</evidence>
<evidence type="ECO:0000259" key="6">
    <source>
        <dbReference type="Pfam" id="PF13844"/>
    </source>
</evidence>
<dbReference type="GO" id="GO:0097363">
    <property type="term" value="F:protein O-acetylglucosaminyltransferase activity"/>
    <property type="evidence" value="ECO:0007669"/>
    <property type="project" value="TreeGrafter"/>
</dbReference>
<dbReference type="InterPro" id="IPR013216">
    <property type="entry name" value="Methyltransf_11"/>
</dbReference>
<comment type="pathway">
    <text evidence="1">Protein modification; protein glycosylation.</text>
</comment>
<dbReference type="CDD" id="cd02440">
    <property type="entry name" value="AdoMet_MTases"/>
    <property type="match status" value="1"/>
</dbReference>
<accession>A0A9W6YK98</accession>
<evidence type="ECO:0000313" key="8">
    <source>
        <dbReference type="Proteomes" id="UP001165083"/>
    </source>
</evidence>
<evidence type="ECO:0000256" key="2">
    <source>
        <dbReference type="ARBA" id="ARBA00022679"/>
    </source>
</evidence>
<evidence type="ECO:0000259" key="5">
    <source>
        <dbReference type="Pfam" id="PF08241"/>
    </source>
</evidence>
<keyword evidence="4" id="KW-0802">TPR repeat</keyword>
<dbReference type="Gene3D" id="3.40.50.150">
    <property type="entry name" value="Vaccinia Virus protein VP39"/>
    <property type="match status" value="1"/>
</dbReference>
<dbReference type="InterPro" id="IPR029489">
    <property type="entry name" value="OGT/SEC/SPY_C"/>
</dbReference>
<organism evidence="7 8">
    <name type="scientific">Phytophthora lilii</name>
    <dbReference type="NCBI Taxonomy" id="2077276"/>
    <lineage>
        <taxon>Eukaryota</taxon>
        <taxon>Sar</taxon>
        <taxon>Stramenopiles</taxon>
        <taxon>Oomycota</taxon>
        <taxon>Peronosporomycetes</taxon>
        <taxon>Peronosporales</taxon>
        <taxon>Peronosporaceae</taxon>
        <taxon>Phytophthora</taxon>
    </lineage>
</organism>
<dbReference type="OrthoDB" id="421121at2759"/>
<keyword evidence="8" id="KW-1185">Reference proteome</keyword>
<dbReference type="EMBL" id="BSXW01012474">
    <property type="protein sequence ID" value="GMF65501.1"/>
    <property type="molecule type" value="Genomic_DNA"/>
</dbReference>
<dbReference type="GO" id="GO:0008757">
    <property type="term" value="F:S-adenosylmethionine-dependent methyltransferase activity"/>
    <property type="evidence" value="ECO:0007669"/>
    <property type="project" value="InterPro"/>
</dbReference>